<evidence type="ECO:0000313" key="3">
    <source>
        <dbReference type="Proteomes" id="UP001202867"/>
    </source>
</evidence>
<organism evidence="2 3">
    <name type="scientific">Ancylobacter koreensis</name>
    <dbReference type="NCBI Taxonomy" id="266121"/>
    <lineage>
        <taxon>Bacteria</taxon>
        <taxon>Pseudomonadati</taxon>
        <taxon>Pseudomonadota</taxon>
        <taxon>Alphaproteobacteria</taxon>
        <taxon>Hyphomicrobiales</taxon>
        <taxon>Xanthobacteraceae</taxon>
        <taxon>Ancylobacter</taxon>
    </lineage>
</organism>
<evidence type="ECO:0000259" key="1">
    <source>
        <dbReference type="Pfam" id="PF00561"/>
    </source>
</evidence>
<keyword evidence="2" id="KW-0378">Hydrolase</keyword>
<dbReference type="EMBL" id="JALKCG010000010">
    <property type="protein sequence ID" value="MCK0209941.1"/>
    <property type="molecule type" value="Genomic_DNA"/>
</dbReference>
<gene>
    <name evidence="2" type="ORF">MWN33_18065</name>
</gene>
<dbReference type="PANTHER" id="PTHR43798">
    <property type="entry name" value="MONOACYLGLYCEROL LIPASE"/>
    <property type="match status" value="1"/>
</dbReference>
<keyword evidence="3" id="KW-1185">Reference proteome</keyword>
<protein>
    <submittedName>
        <fullName evidence="2">Alpha/beta hydrolase</fullName>
    </submittedName>
</protein>
<name>A0ABT0DRN9_9HYPH</name>
<dbReference type="PANTHER" id="PTHR43798:SF5">
    <property type="entry name" value="MONOACYLGLYCEROL LIPASE ABHD6"/>
    <property type="match status" value="1"/>
</dbReference>
<feature type="domain" description="AB hydrolase-1" evidence="1">
    <location>
        <begin position="16"/>
        <end position="237"/>
    </location>
</feature>
<dbReference type="InterPro" id="IPR000073">
    <property type="entry name" value="AB_hydrolase_1"/>
</dbReference>
<reference evidence="3" key="1">
    <citation type="submission" date="2023-07" db="EMBL/GenBank/DDBJ databases">
        <title>Ancylobacter moscoviensis sp. nov., facultatively methylotrophic bacteria from activated sludge and the reclassification of Starkeya novella (Starkey 1934) Kelly et al. 2000 as Ancylobacter novellus comb. nov., Starkeya koreensis Im et al. 2006 as Ancylobacter koreensis comb.nov., Angulomicrobium tetraedrale Vasil'eva et al. 1986 as Ancylobacter tetraedralis comb. nov., Angulomicrobium amanitiforme Fritz et al. 2004 as Ancylobacter amanitiformis comb. nov. and Methylorhabdus multivorans Doronina et al. 1996 as Ancylobacter multivorans comb. nov. and emended description of the genus Ancylobacter.</title>
        <authorList>
            <person name="Doronina N."/>
            <person name="Chemodurova A."/>
            <person name="Grouzdev D."/>
            <person name="Koziaeva V."/>
            <person name="Shi W."/>
            <person name="Wu L."/>
            <person name="Kaparullina E."/>
        </authorList>
    </citation>
    <scope>NUCLEOTIDE SEQUENCE [LARGE SCALE GENOMIC DNA]</scope>
    <source>
        <strain evidence="3">Jip08</strain>
    </source>
</reference>
<accession>A0ABT0DRN9</accession>
<dbReference type="InterPro" id="IPR029058">
    <property type="entry name" value="AB_hydrolase_fold"/>
</dbReference>
<sequence length="258" mass="27077">MAQPLSHVLTGDRRDPALLLIHPLGADLTFWDDFVRAVDGRATTLAVDLPGAGGSPGPAAPVSLEAQASALDEVRRDLRIGNVVIVACAVGTMTAGVYAATRPEAVAGLVLANPTPASAPAARQMLADRADAVRAGGMAAVLPSAVERAFLGQPQDERYVRYMNRFAAQDPASYAWALLAASQADATRAFTRVTCPTLLVPGRHDVLLPMERAEAVKALVQHAQLAVMEGAAHFVPYQQPARFAELVLDFAGREAGPA</sequence>
<evidence type="ECO:0000313" key="2">
    <source>
        <dbReference type="EMBL" id="MCK0209941.1"/>
    </source>
</evidence>
<dbReference type="GO" id="GO:0016787">
    <property type="term" value="F:hydrolase activity"/>
    <property type="evidence" value="ECO:0007669"/>
    <property type="project" value="UniProtKB-KW"/>
</dbReference>
<dbReference type="Pfam" id="PF00561">
    <property type="entry name" value="Abhydrolase_1"/>
    <property type="match status" value="1"/>
</dbReference>
<dbReference type="Proteomes" id="UP001202867">
    <property type="component" value="Unassembled WGS sequence"/>
</dbReference>
<comment type="caution">
    <text evidence="2">The sequence shown here is derived from an EMBL/GenBank/DDBJ whole genome shotgun (WGS) entry which is preliminary data.</text>
</comment>
<dbReference type="InterPro" id="IPR050266">
    <property type="entry name" value="AB_hydrolase_sf"/>
</dbReference>
<dbReference type="PRINTS" id="PR00111">
    <property type="entry name" value="ABHYDROLASE"/>
</dbReference>
<dbReference type="RefSeq" id="WP_247202449.1">
    <property type="nucleotide sequence ID" value="NZ_JALKCG010000010.1"/>
</dbReference>
<proteinExistence type="predicted"/>
<dbReference type="SUPFAM" id="SSF53474">
    <property type="entry name" value="alpha/beta-Hydrolases"/>
    <property type="match status" value="1"/>
</dbReference>
<dbReference type="Gene3D" id="3.40.50.1820">
    <property type="entry name" value="alpha/beta hydrolase"/>
    <property type="match status" value="1"/>
</dbReference>